<dbReference type="AlphaFoldDB" id="A3MXG0"/>
<feature type="transmembrane region" description="Helical" evidence="1">
    <location>
        <begin position="34"/>
        <end position="60"/>
    </location>
</feature>
<feature type="transmembrane region" description="Helical" evidence="1">
    <location>
        <begin position="80"/>
        <end position="100"/>
    </location>
</feature>
<keyword evidence="3" id="KW-1185">Reference proteome</keyword>
<dbReference type="STRING" id="410359.Pcal_1911"/>
<sequence length="109" mass="11542">MEPTVLAWLTAGIAVPAAVLVFALGYVSRAASTAVGLISVLALLALFAYTANIIMAYYSAASFPPDPAWVEKGVLYQRVAAGQLAAASFIIGIMAVQYYMEISKREGHE</sequence>
<dbReference type="GeneID" id="4908275"/>
<reference evidence="2" key="1">
    <citation type="submission" date="2007-02" db="EMBL/GenBank/DDBJ databases">
        <title>Complete sequence of Pyrobaculum calidifontis JCM 11548.</title>
        <authorList>
            <consortium name="US DOE Joint Genome Institute"/>
            <person name="Copeland A."/>
            <person name="Lucas S."/>
            <person name="Lapidus A."/>
            <person name="Barry K."/>
            <person name="Glavina del Rio T."/>
            <person name="Dalin E."/>
            <person name="Tice H."/>
            <person name="Pitluck S."/>
            <person name="Chain P."/>
            <person name="Malfatti S."/>
            <person name="Shin M."/>
            <person name="Vergez L."/>
            <person name="Schmutz J."/>
            <person name="Larimer F."/>
            <person name="Land M."/>
            <person name="Hauser L."/>
            <person name="Kyrpides N."/>
            <person name="Mikhailova N."/>
            <person name="Cozen A.E."/>
            <person name="Fitz-Gibbon S.T."/>
            <person name="House C.H."/>
            <person name="Saltikov C."/>
            <person name="Lowe T.M."/>
            <person name="Richardson P."/>
        </authorList>
    </citation>
    <scope>NUCLEOTIDE SEQUENCE [LARGE SCALE GENOMIC DNA]</scope>
    <source>
        <strain evidence="2">JCM 11548</strain>
    </source>
</reference>
<gene>
    <name evidence="2" type="ordered locus">Pcal_1911</name>
</gene>
<protein>
    <submittedName>
        <fullName evidence="2">Uncharacterized protein</fullName>
    </submittedName>
</protein>
<dbReference type="HOGENOM" id="CLU_170083_0_0_2"/>
<keyword evidence="1" id="KW-0812">Transmembrane</keyword>
<organism evidence="2 3">
    <name type="scientific">Pyrobaculum calidifontis (strain DSM 21063 / JCM 11548 / VA1)</name>
    <dbReference type="NCBI Taxonomy" id="410359"/>
    <lineage>
        <taxon>Archaea</taxon>
        <taxon>Thermoproteota</taxon>
        <taxon>Thermoprotei</taxon>
        <taxon>Thermoproteales</taxon>
        <taxon>Thermoproteaceae</taxon>
        <taxon>Pyrobaculum</taxon>
    </lineage>
</organism>
<name>A3MXG0_PYRCJ</name>
<keyword evidence="1" id="KW-1133">Transmembrane helix</keyword>
<dbReference type="KEGG" id="pcl:Pcal_1911"/>
<evidence type="ECO:0000313" key="2">
    <source>
        <dbReference type="EMBL" id="ABO09327.1"/>
    </source>
</evidence>
<dbReference type="Proteomes" id="UP000001431">
    <property type="component" value="Chromosome"/>
</dbReference>
<keyword evidence="1" id="KW-0472">Membrane</keyword>
<dbReference type="OrthoDB" id="376722at2157"/>
<evidence type="ECO:0000256" key="1">
    <source>
        <dbReference type="SAM" id="Phobius"/>
    </source>
</evidence>
<accession>A3MXG0</accession>
<dbReference type="EMBL" id="CP000561">
    <property type="protein sequence ID" value="ABO09327.1"/>
    <property type="molecule type" value="Genomic_DNA"/>
</dbReference>
<dbReference type="eggNOG" id="arCOG07023">
    <property type="taxonomic scope" value="Archaea"/>
</dbReference>
<dbReference type="RefSeq" id="WP_011850585.1">
    <property type="nucleotide sequence ID" value="NC_009073.1"/>
</dbReference>
<evidence type="ECO:0000313" key="3">
    <source>
        <dbReference type="Proteomes" id="UP000001431"/>
    </source>
</evidence>
<proteinExistence type="predicted"/>
<feature type="transmembrane region" description="Helical" evidence="1">
    <location>
        <begin position="6"/>
        <end position="27"/>
    </location>
</feature>